<evidence type="ECO:0000256" key="1">
    <source>
        <dbReference type="SAM" id="SignalP"/>
    </source>
</evidence>
<name>A0A132B572_MOLSC</name>
<dbReference type="GeneID" id="28833007"/>
<organism evidence="2 3">
    <name type="scientific">Mollisia scopiformis</name>
    <name type="common">Conifer needle endophyte fungus</name>
    <name type="synonym">Phialocephala scopiformis</name>
    <dbReference type="NCBI Taxonomy" id="149040"/>
    <lineage>
        <taxon>Eukaryota</taxon>
        <taxon>Fungi</taxon>
        <taxon>Dikarya</taxon>
        <taxon>Ascomycota</taxon>
        <taxon>Pezizomycotina</taxon>
        <taxon>Leotiomycetes</taxon>
        <taxon>Helotiales</taxon>
        <taxon>Mollisiaceae</taxon>
        <taxon>Mollisia</taxon>
    </lineage>
</organism>
<dbReference type="KEGG" id="psco:LY89DRAFT_789630"/>
<accession>A0A132B572</accession>
<gene>
    <name evidence="2" type="ORF">LY89DRAFT_789630</name>
</gene>
<keyword evidence="1" id="KW-0732">Signal</keyword>
<dbReference type="Proteomes" id="UP000070700">
    <property type="component" value="Unassembled WGS sequence"/>
</dbReference>
<dbReference type="AlphaFoldDB" id="A0A132B572"/>
<dbReference type="InParanoid" id="A0A132B572"/>
<protein>
    <submittedName>
        <fullName evidence="2">Uncharacterized protein</fullName>
    </submittedName>
</protein>
<feature type="signal peptide" evidence="1">
    <location>
        <begin position="1"/>
        <end position="17"/>
    </location>
</feature>
<sequence>MKFITAFVLSVASLASAGSIHINYYTDGGCSDYLVSPPNVPTDGSCYTYQYGGTNSANIANCNGFGGCYCDFYEYSNCEGLSEPAGTPDGPDCASNYGIGFASFQCYTD</sequence>
<keyword evidence="3" id="KW-1185">Reference proteome</keyword>
<evidence type="ECO:0000313" key="2">
    <source>
        <dbReference type="EMBL" id="KUJ07552.1"/>
    </source>
</evidence>
<dbReference type="RefSeq" id="XP_018061907.1">
    <property type="nucleotide sequence ID" value="XM_018223281.1"/>
</dbReference>
<evidence type="ECO:0000313" key="3">
    <source>
        <dbReference type="Proteomes" id="UP000070700"/>
    </source>
</evidence>
<dbReference type="EMBL" id="KQ947439">
    <property type="protein sequence ID" value="KUJ07552.1"/>
    <property type="molecule type" value="Genomic_DNA"/>
</dbReference>
<proteinExistence type="predicted"/>
<dbReference type="OrthoDB" id="5133123at2759"/>
<feature type="chain" id="PRO_5007287851" evidence="1">
    <location>
        <begin position="18"/>
        <end position="109"/>
    </location>
</feature>
<reference evidence="2 3" key="1">
    <citation type="submission" date="2015-10" db="EMBL/GenBank/DDBJ databases">
        <title>Full genome of DAOMC 229536 Phialocephala scopiformis, a fungal endophyte of spruce producing the potent anti-insectan compound rugulosin.</title>
        <authorList>
            <consortium name="DOE Joint Genome Institute"/>
            <person name="Walker A.K."/>
            <person name="Frasz S.L."/>
            <person name="Seifert K.A."/>
            <person name="Miller J.D."/>
            <person name="Mondo S.J."/>
            <person name="Labutti K."/>
            <person name="Lipzen A."/>
            <person name="Dockter R."/>
            <person name="Kennedy M."/>
            <person name="Grigoriev I.V."/>
            <person name="Spatafora J.W."/>
        </authorList>
    </citation>
    <scope>NUCLEOTIDE SEQUENCE [LARGE SCALE GENOMIC DNA]</scope>
    <source>
        <strain evidence="2 3">CBS 120377</strain>
    </source>
</reference>